<dbReference type="Proteomes" id="UP000568106">
    <property type="component" value="Unassembled WGS sequence"/>
</dbReference>
<dbReference type="InterPro" id="IPR025714">
    <property type="entry name" value="Methyltranfer_dom"/>
</dbReference>
<feature type="domain" description="Methyltransferase" evidence="4">
    <location>
        <begin position="39"/>
        <end position="148"/>
    </location>
</feature>
<organism evidence="5 6">
    <name type="scientific">Tunturiibacter empetritectus</name>
    <dbReference type="NCBI Taxonomy" id="3069691"/>
    <lineage>
        <taxon>Bacteria</taxon>
        <taxon>Pseudomonadati</taxon>
        <taxon>Acidobacteriota</taxon>
        <taxon>Terriglobia</taxon>
        <taxon>Terriglobales</taxon>
        <taxon>Acidobacteriaceae</taxon>
        <taxon>Tunturiibacter</taxon>
    </lineage>
</organism>
<dbReference type="GO" id="GO:0008168">
    <property type="term" value="F:methyltransferase activity"/>
    <property type="evidence" value="ECO:0007669"/>
    <property type="project" value="UniProtKB-KW"/>
</dbReference>
<protein>
    <submittedName>
        <fullName evidence="5">SAM-dependent methyltransferase</fullName>
    </submittedName>
</protein>
<evidence type="ECO:0000256" key="1">
    <source>
        <dbReference type="ARBA" id="ARBA00022603"/>
    </source>
</evidence>
<dbReference type="InterPro" id="IPR029063">
    <property type="entry name" value="SAM-dependent_MTases_sf"/>
</dbReference>
<evidence type="ECO:0000313" key="5">
    <source>
        <dbReference type="EMBL" id="MBB5316630.1"/>
    </source>
</evidence>
<dbReference type="EMBL" id="JACHDY010000002">
    <property type="protein sequence ID" value="MBB5316630.1"/>
    <property type="molecule type" value="Genomic_DNA"/>
</dbReference>
<keyword evidence="1 5" id="KW-0489">Methyltransferase</keyword>
<comment type="caution">
    <text evidence="5">The sequence shown here is derived from an EMBL/GenBank/DDBJ whole genome shotgun (WGS) entry which is preliminary data.</text>
</comment>
<evidence type="ECO:0000256" key="2">
    <source>
        <dbReference type="ARBA" id="ARBA00022679"/>
    </source>
</evidence>
<gene>
    <name evidence="5" type="ORF">HDF09_001299</name>
</gene>
<dbReference type="PANTHER" id="PTHR43464:SF19">
    <property type="entry name" value="UBIQUINONE BIOSYNTHESIS O-METHYLTRANSFERASE, MITOCHONDRIAL"/>
    <property type="match status" value="1"/>
</dbReference>
<keyword evidence="3" id="KW-0949">S-adenosyl-L-methionine</keyword>
<dbReference type="PANTHER" id="PTHR43464">
    <property type="entry name" value="METHYLTRANSFERASE"/>
    <property type="match status" value="1"/>
</dbReference>
<accession>A0A7W8MRB6</accession>
<dbReference type="CDD" id="cd02440">
    <property type="entry name" value="AdoMet_MTases"/>
    <property type="match status" value="1"/>
</dbReference>
<reference evidence="5" key="1">
    <citation type="submission" date="2020-08" db="EMBL/GenBank/DDBJ databases">
        <title>Genomic Encyclopedia of Type Strains, Phase IV (KMG-V): Genome sequencing to study the core and pangenomes of soil and plant-associated prokaryotes.</title>
        <authorList>
            <person name="Whitman W."/>
        </authorList>
    </citation>
    <scope>NUCLEOTIDE SEQUENCE [LARGE SCALE GENOMIC DNA]</scope>
    <source>
        <strain evidence="5">M8UP27</strain>
    </source>
</reference>
<dbReference type="SUPFAM" id="SSF53335">
    <property type="entry name" value="S-adenosyl-L-methionine-dependent methyltransferases"/>
    <property type="match status" value="1"/>
</dbReference>
<evidence type="ECO:0000259" key="4">
    <source>
        <dbReference type="Pfam" id="PF13847"/>
    </source>
</evidence>
<dbReference type="Gene3D" id="3.40.50.150">
    <property type="entry name" value="Vaccinia Virus protein VP39"/>
    <property type="match status" value="1"/>
</dbReference>
<evidence type="ECO:0000256" key="3">
    <source>
        <dbReference type="ARBA" id="ARBA00022691"/>
    </source>
</evidence>
<sequence>MGETTYALGHSSAEIERLKNQAAMLRPITERLLRSAGIDAGVRVLDLGCGAGDVSMLAAELVGPAGIVVGIDRSQEVLNVARKRTQEARLRQISFVHASVEEFSAGEPFDLVIGRYILVHQPEPVALLRKAAHLVRPGGALAFHEVRMGSITKSFPYVPLWDLTTDLVRIALQSSVPNYDGADRLGGHFSEAGLPYPHLFCEELVGGSADSPLYGSLAELLQTLKPQLERMRIMPAETIAMDGLESRLRDAVIKARSQIYGPAQVCAWARL</sequence>
<dbReference type="GO" id="GO:0032259">
    <property type="term" value="P:methylation"/>
    <property type="evidence" value="ECO:0007669"/>
    <property type="project" value="UniProtKB-KW"/>
</dbReference>
<keyword evidence="2" id="KW-0808">Transferase</keyword>
<dbReference type="Pfam" id="PF13847">
    <property type="entry name" value="Methyltransf_31"/>
    <property type="match status" value="1"/>
</dbReference>
<keyword evidence="6" id="KW-1185">Reference proteome</keyword>
<evidence type="ECO:0000313" key="6">
    <source>
        <dbReference type="Proteomes" id="UP000568106"/>
    </source>
</evidence>
<dbReference type="AlphaFoldDB" id="A0A7W8MRB6"/>
<proteinExistence type="predicted"/>
<name>A0A7W8MRB6_9BACT</name>